<sequence>MPRTPAQLRADQGVRRAMKHLSSRDNPAVKALHKLAAGGGRRDGRILLDGVHLCQAWLAHQGTPLQALFDVARLDHPEIRALAGQVPPQHCLALDSRLLQGLASVESGQGVVFVARAPEPALPERIDENCVLFDRIQDPGNVGTLLRTCAAAGVRRVLLAAGTAAAWSPKVLRSGQGAHFALHIHEHLDLEAVLPRLDVPLVATTLARSGSLYDTDLPARCAWVFGHEGQGVAEALLRAAALRVHIPHESAAVESLNVGAAAAICLFEQRRQRR</sequence>
<dbReference type="GO" id="GO:0008173">
    <property type="term" value="F:RNA methyltransferase activity"/>
    <property type="evidence" value="ECO:0007669"/>
    <property type="project" value="InterPro"/>
</dbReference>
<dbReference type="InterPro" id="IPR029028">
    <property type="entry name" value="Alpha/beta_knot_MTases"/>
</dbReference>
<feature type="domain" description="tRNA/rRNA methyltransferase SpoU type" evidence="3">
    <location>
        <begin position="130"/>
        <end position="267"/>
    </location>
</feature>
<dbReference type="SUPFAM" id="SSF75217">
    <property type="entry name" value="alpha/beta knot"/>
    <property type="match status" value="1"/>
</dbReference>
<dbReference type="InterPro" id="IPR051259">
    <property type="entry name" value="rRNA_Methyltransferase"/>
</dbReference>
<evidence type="ECO:0000313" key="4">
    <source>
        <dbReference type="EMBL" id="CAE36844.1"/>
    </source>
</evidence>
<evidence type="ECO:0000259" key="3">
    <source>
        <dbReference type="Pfam" id="PF00588"/>
    </source>
</evidence>
<dbReference type="InterPro" id="IPR029026">
    <property type="entry name" value="tRNA_m1G_MTases_N"/>
</dbReference>
<protein>
    <submittedName>
        <fullName evidence="4">RNA methyltransferase</fullName>
    </submittedName>
</protein>
<proteinExistence type="predicted"/>
<dbReference type="AlphaFoldDB" id="Q7WA45"/>
<name>Q7WA45_BORPA</name>
<gene>
    <name evidence="4" type="ordered locus">BPP1542</name>
</gene>
<dbReference type="Gene3D" id="3.40.1280.10">
    <property type="match status" value="1"/>
</dbReference>
<reference evidence="4 5" key="1">
    <citation type="journal article" date="2003" name="Nat. Genet.">
        <title>Comparative analysis of the genome sequences of Bordetella pertussis, Bordetella parapertussis and Bordetella bronchiseptica.</title>
        <authorList>
            <person name="Parkhill J."/>
            <person name="Sebaihia M."/>
            <person name="Preston A."/>
            <person name="Murphy L.D."/>
            <person name="Thomson N.R."/>
            <person name="Harris D.E."/>
            <person name="Holden M.T.G."/>
            <person name="Churcher C.M."/>
            <person name="Bentley S.D."/>
            <person name="Mungall K.L."/>
            <person name="Cerdeno-Tarraga A.-M."/>
            <person name="Temple L."/>
            <person name="James K.D."/>
            <person name="Harris B."/>
            <person name="Quail M.A."/>
            <person name="Achtman M."/>
            <person name="Atkin R."/>
            <person name="Baker S."/>
            <person name="Basham D."/>
            <person name="Bason N."/>
            <person name="Cherevach I."/>
            <person name="Chillingworth T."/>
            <person name="Collins M."/>
            <person name="Cronin A."/>
            <person name="Davis P."/>
            <person name="Doggett J."/>
            <person name="Feltwell T."/>
            <person name="Goble A."/>
            <person name="Hamlin N."/>
            <person name="Hauser H."/>
            <person name="Holroyd S."/>
            <person name="Jagels K."/>
            <person name="Leather S."/>
            <person name="Moule S."/>
            <person name="Norberczak H."/>
            <person name="O'Neil S."/>
            <person name="Ormond D."/>
            <person name="Price C."/>
            <person name="Rabbinowitsch E."/>
            <person name="Rutter S."/>
            <person name="Sanders M."/>
            <person name="Saunders D."/>
            <person name="Seeger K."/>
            <person name="Sharp S."/>
            <person name="Simmonds M."/>
            <person name="Skelton J."/>
            <person name="Squares R."/>
            <person name="Squares S."/>
            <person name="Stevens K."/>
            <person name="Unwin L."/>
            <person name="Whitehead S."/>
            <person name="Barrell B.G."/>
            <person name="Maskell D.J."/>
        </authorList>
    </citation>
    <scope>NUCLEOTIDE SEQUENCE [LARGE SCALE GENOMIC DNA]</scope>
    <source>
        <strain evidence="4 5">12822 / ATCC BAA-587 / NCTC 13253</strain>
    </source>
</reference>
<keyword evidence="2" id="KW-0808">Transferase</keyword>
<evidence type="ECO:0000313" key="5">
    <source>
        <dbReference type="Proteomes" id="UP000001421"/>
    </source>
</evidence>
<dbReference type="Proteomes" id="UP000001421">
    <property type="component" value="Chromosome"/>
</dbReference>
<dbReference type="InterPro" id="IPR001537">
    <property type="entry name" value="SpoU_MeTrfase"/>
</dbReference>
<dbReference type="EMBL" id="BX640427">
    <property type="protein sequence ID" value="CAE36844.1"/>
    <property type="molecule type" value="Genomic_DNA"/>
</dbReference>
<dbReference type="HOGENOM" id="CLU_021322_3_2_4"/>
<dbReference type="CDD" id="cd18095">
    <property type="entry name" value="SpoU-like_rRNA-MTase"/>
    <property type="match status" value="1"/>
</dbReference>
<organism evidence="4 5">
    <name type="scientific">Bordetella parapertussis (strain 12822 / ATCC BAA-587 / NCTC 13253)</name>
    <dbReference type="NCBI Taxonomy" id="257311"/>
    <lineage>
        <taxon>Bacteria</taxon>
        <taxon>Pseudomonadati</taxon>
        <taxon>Pseudomonadota</taxon>
        <taxon>Betaproteobacteria</taxon>
        <taxon>Burkholderiales</taxon>
        <taxon>Alcaligenaceae</taxon>
        <taxon>Bordetella</taxon>
    </lineage>
</organism>
<evidence type="ECO:0000256" key="2">
    <source>
        <dbReference type="ARBA" id="ARBA00022679"/>
    </source>
</evidence>
<dbReference type="PANTHER" id="PTHR43191">
    <property type="entry name" value="RRNA METHYLTRANSFERASE 3"/>
    <property type="match status" value="1"/>
</dbReference>
<dbReference type="Gene3D" id="3.30.1330.30">
    <property type="match status" value="1"/>
</dbReference>
<keyword evidence="1 4" id="KW-0489">Methyltransferase</keyword>
<dbReference type="SUPFAM" id="SSF55315">
    <property type="entry name" value="L30e-like"/>
    <property type="match status" value="1"/>
</dbReference>
<dbReference type="GO" id="GO:0003723">
    <property type="term" value="F:RNA binding"/>
    <property type="evidence" value="ECO:0007669"/>
    <property type="project" value="InterPro"/>
</dbReference>
<accession>Q7WA45</accession>
<dbReference type="GO" id="GO:0032259">
    <property type="term" value="P:methylation"/>
    <property type="evidence" value="ECO:0007669"/>
    <property type="project" value="UniProtKB-KW"/>
</dbReference>
<dbReference type="InterPro" id="IPR029064">
    <property type="entry name" value="Ribosomal_eL30-like_sf"/>
</dbReference>
<dbReference type="KEGG" id="bpa:BPP1542"/>
<evidence type="ECO:0000256" key="1">
    <source>
        <dbReference type="ARBA" id="ARBA00022603"/>
    </source>
</evidence>
<dbReference type="Pfam" id="PF00588">
    <property type="entry name" value="SpoU_methylase"/>
    <property type="match status" value="1"/>
</dbReference>
<dbReference type="GO" id="GO:0006396">
    <property type="term" value="P:RNA processing"/>
    <property type="evidence" value="ECO:0007669"/>
    <property type="project" value="InterPro"/>
</dbReference>
<dbReference type="PANTHER" id="PTHR43191:SF2">
    <property type="entry name" value="RRNA METHYLTRANSFERASE 3, MITOCHONDRIAL"/>
    <property type="match status" value="1"/>
</dbReference>